<gene>
    <name evidence="1" type="ORF">GXM_09932</name>
</gene>
<name>A0A5P8WI15_9NOSO</name>
<proteinExistence type="predicted"/>
<accession>A0A5P8WI15</accession>
<evidence type="ECO:0000313" key="1">
    <source>
        <dbReference type="EMBL" id="QFS52438.1"/>
    </source>
</evidence>
<dbReference type="RefSeq" id="WP_152592649.1">
    <property type="nucleotide sequence ID" value="NZ_CP045228.1"/>
</dbReference>
<sequence>MSNLLNFNGSSNSSLFDGIRHVADQGEEYWLARELMALLSYKKWERFVDAIDRAKIGCKTLQSKYRATFSMLDFLPVTKVFGSKMRTGCKFYARRLL</sequence>
<evidence type="ECO:0000313" key="2">
    <source>
        <dbReference type="Proteomes" id="UP000326678"/>
    </source>
</evidence>
<keyword evidence="2" id="KW-1185">Reference proteome</keyword>
<protein>
    <submittedName>
        <fullName evidence="1">DNA-damage-inducible protein D</fullName>
    </submittedName>
</protein>
<dbReference type="AlphaFoldDB" id="A0A5P8WI15"/>
<dbReference type="Proteomes" id="UP000326678">
    <property type="component" value="Chromosome pGXM01"/>
</dbReference>
<organism evidence="1 2">
    <name type="scientific">Nostoc sphaeroides CCNUC1</name>
    <dbReference type="NCBI Taxonomy" id="2653204"/>
    <lineage>
        <taxon>Bacteria</taxon>
        <taxon>Bacillati</taxon>
        <taxon>Cyanobacteriota</taxon>
        <taxon>Cyanophyceae</taxon>
        <taxon>Nostocales</taxon>
        <taxon>Nostocaceae</taxon>
        <taxon>Nostoc</taxon>
    </lineage>
</organism>
<reference evidence="1 2" key="1">
    <citation type="submission" date="2019-10" db="EMBL/GenBank/DDBJ databases">
        <title>Genomic and transcriptomic insights into the perfect genentic adaptation of a filamentous nitrogen-fixing cyanobacterium to rice fields.</title>
        <authorList>
            <person name="Chen Z."/>
        </authorList>
    </citation>
    <scope>NUCLEOTIDE SEQUENCE [LARGE SCALE GENOMIC DNA]</scope>
    <source>
        <strain evidence="1">CCNUC1</strain>
    </source>
</reference>
<dbReference type="KEGG" id="nsh:GXM_09932"/>
<dbReference type="EMBL" id="CP045228">
    <property type="protein sequence ID" value="QFS52438.1"/>
    <property type="molecule type" value="Genomic_DNA"/>
</dbReference>